<dbReference type="EMBL" id="JACGCI010000093">
    <property type="protein sequence ID" value="KAF6746377.1"/>
    <property type="molecule type" value="Genomic_DNA"/>
</dbReference>
<accession>A0A8H6HHF8</accession>
<dbReference type="Proteomes" id="UP000521943">
    <property type="component" value="Unassembled WGS sequence"/>
</dbReference>
<proteinExistence type="predicted"/>
<sequence>MSKKHMNGRRCPYVRHHRGLGNMEHLSCLTPLQPIKLTGTGASIRVASKVLAFSTMLSYIDARQRWEKGTRRISRYAGEEEILYKRWKQGLTSVGLSESSEPRDRVQTERVPIKTTNYIQTPRVVPLKRRVTGERFSTMAERAGGSECPREGGIRPRNIIDQQVLVLVRESRSEHPEADLTSNGQGFNDTTEGRRGGLMIMSGQRMSVILG</sequence>
<organism evidence="2 3">
    <name type="scientific">Ephemerocybe angulata</name>
    <dbReference type="NCBI Taxonomy" id="980116"/>
    <lineage>
        <taxon>Eukaryota</taxon>
        <taxon>Fungi</taxon>
        <taxon>Dikarya</taxon>
        <taxon>Basidiomycota</taxon>
        <taxon>Agaricomycotina</taxon>
        <taxon>Agaricomycetes</taxon>
        <taxon>Agaricomycetidae</taxon>
        <taxon>Agaricales</taxon>
        <taxon>Agaricineae</taxon>
        <taxon>Psathyrellaceae</taxon>
        <taxon>Ephemerocybe</taxon>
    </lineage>
</organism>
<evidence type="ECO:0000313" key="2">
    <source>
        <dbReference type="EMBL" id="KAF6746377.1"/>
    </source>
</evidence>
<feature type="region of interest" description="Disordered" evidence="1">
    <location>
        <begin position="173"/>
        <end position="195"/>
    </location>
</feature>
<evidence type="ECO:0000313" key="3">
    <source>
        <dbReference type="Proteomes" id="UP000521943"/>
    </source>
</evidence>
<feature type="compositionally biased region" description="Polar residues" evidence="1">
    <location>
        <begin position="180"/>
        <end position="190"/>
    </location>
</feature>
<comment type="caution">
    <text evidence="2">The sequence shown here is derived from an EMBL/GenBank/DDBJ whole genome shotgun (WGS) entry which is preliminary data.</text>
</comment>
<keyword evidence="3" id="KW-1185">Reference proteome</keyword>
<evidence type="ECO:0000256" key="1">
    <source>
        <dbReference type="SAM" id="MobiDB-lite"/>
    </source>
</evidence>
<reference evidence="2 3" key="1">
    <citation type="submission" date="2020-07" db="EMBL/GenBank/DDBJ databases">
        <title>Comparative genomics of pyrophilous fungi reveals a link between fire events and developmental genes.</title>
        <authorList>
            <consortium name="DOE Joint Genome Institute"/>
            <person name="Steindorff A.S."/>
            <person name="Carver A."/>
            <person name="Calhoun S."/>
            <person name="Stillman K."/>
            <person name="Liu H."/>
            <person name="Lipzen A."/>
            <person name="Pangilinan J."/>
            <person name="Labutti K."/>
            <person name="Bruns T.D."/>
            <person name="Grigoriev I.V."/>
        </authorList>
    </citation>
    <scope>NUCLEOTIDE SEQUENCE [LARGE SCALE GENOMIC DNA]</scope>
    <source>
        <strain evidence="2 3">CBS 144469</strain>
    </source>
</reference>
<name>A0A8H6HHF8_9AGAR</name>
<gene>
    <name evidence="2" type="ORF">DFP72DRAFT_1050787</name>
</gene>
<protein>
    <submittedName>
        <fullName evidence="2">Uncharacterized protein</fullName>
    </submittedName>
</protein>
<dbReference type="AlphaFoldDB" id="A0A8H6HHF8"/>